<keyword evidence="2" id="KW-1185">Reference proteome</keyword>
<sequence length="73" mass="8200">MAVTINQAQQILERYITAEQEVLEGRTVSFGGRTLTMVDLSEIRAGRKEWERKIASLKRAASGGRPYKLASFD</sequence>
<reference evidence="1 2" key="1">
    <citation type="submission" date="2017-09" db="EMBL/GenBank/DDBJ databases">
        <title>Pseudomonas abyssi sp. nov. isolated from Abyssopelagic Water.</title>
        <authorList>
            <person name="Wei Y."/>
        </authorList>
    </citation>
    <scope>NUCLEOTIDE SEQUENCE [LARGE SCALE GENOMIC DNA]</scope>
    <source>
        <strain evidence="1 2">MT5</strain>
    </source>
</reference>
<evidence type="ECO:0000313" key="2">
    <source>
        <dbReference type="Proteomes" id="UP000242313"/>
    </source>
</evidence>
<dbReference type="RefSeq" id="WP_096002990.1">
    <property type="nucleotide sequence ID" value="NZ_NTMR01000002.1"/>
</dbReference>
<organism evidence="1 2">
    <name type="scientific">Pseudomonas abyssi</name>
    <dbReference type="NCBI Taxonomy" id="170540"/>
    <lineage>
        <taxon>Bacteria</taxon>
        <taxon>Pseudomonadati</taxon>
        <taxon>Pseudomonadota</taxon>
        <taxon>Gammaproteobacteria</taxon>
        <taxon>Pseudomonadales</taxon>
        <taxon>Pseudomonadaceae</taxon>
        <taxon>Pseudomonas</taxon>
    </lineage>
</organism>
<dbReference type="AlphaFoldDB" id="A0A2A3MMY9"/>
<dbReference type="Proteomes" id="UP000242313">
    <property type="component" value="Unassembled WGS sequence"/>
</dbReference>
<evidence type="ECO:0000313" key="1">
    <source>
        <dbReference type="EMBL" id="PBK05914.1"/>
    </source>
</evidence>
<proteinExistence type="predicted"/>
<accession>A0A2A3MMY9</accession>
<protein>
    <submittedName>
        <fullName evidence="1">Primosomal replication protein PriB/PriC domain protein</fullName>
    </submittedName>
</protein>
<dbReference type="EMBL" id="NTMR01000002">
    <property type="protein sequence ID" value="PBK05914.1"/>
    <property type="molecule type" value="Genomic_DNA"/>
</dbReference>
<name>A0A2A3MMY9_9PSED</name>
<gene>
    <name evidence="1" type="ORF">CNQ84_00600</name>
</gene>
<comment type="caution">
    <text evidence="1">The sequence shown here is derived from an EMBL/GenBank/DDBJ whole genome shotgun (WGS) entry which is preliminary data.</text>
</comment>